<dbReference type="EC" id="2.7.13.3" evidence="2"/>
<dbReference type="Pfam" id="PF00512">
    <property type="entry name" value="HisKA"/>
    <property type="match status" value="1"/>
</dbReference>
<dbReference type="InterPro" id="IPR036097">
    <property type="entry name" value="HisK_dim/P_sf"/>
</dbReference>
<dbReference type="HOGENOM" id="CLU_000445_114_44_6"/>
<dbReference type="PROSITE" id="PS50109">
    <property type="entry name" value="HIS_KIN"/>
    <property type="match status" value="1"/>
</dbReference>
<dbReference type="SMART" id="SM00388">
    <property type="entry name" value="HisKA"/>
    <property type="match status" value="1"/>
</dbReference>
<dbReference type="InterPro" id="IPR003018">
    <property type="entry name" value="GAF"/>
</dbReference>
<dbReference type="AlphaFoldDB" id="Q1MZA9"/>
<comment type="catalytic activity">
    <reaction evidence="1">
        <text>ATP + protein L-histidine = ADP + protein N-phospho-L-histidine.</text>
        <dbReference type="EC" id="2.7.13.3"/>
    </reaction>
</comment>
<dbReference type="EMBL" id="AAQH01000019">
    <property type="protein sequence ID" value="EAT11357.1"/>
    <property type="molecule type" value="Genomic_DNA"/>
</dbReference>
<dbReference type="Gene3D" id="3.30.450.40">
    <property type="match status" value="1"/>
</dbReference>
<dbReference type="Gene3D" id="3.30.565.10">
    <property type="entry name" value="Histidine kinase-like ATPase, C-terminal domain"/>
    <property type="match status" value="1"/>
</dbReference>
<evidence type="ECO:0000313" key="6">
    <source>
        <dbReference type="Proteomes" id="UP000004263"/>
    </source>
</evidence>
<feature type="domain" description="Histidine kinase" evidence="4">
    <location>
        <begin position="180"/>
        <end position="397"/>
    </location>
</feature>
<dbReference type="STRING" id="207949.RED65_13057"/>
<dbReference type="SUPFAM" id="SSF47384">
    <property type="entry name" value="Homodimeric domain of signal transducing histidine kinase"/>
    <property type="match status" value="1"/>
</dbReference>
<dbReference type="PANTHER" id="PTHR43102:SF2">
    <property type="entry name" value="GAF DOMAIN-CONTAINING PROTEIN"/>
    <property type="match status" value="1"/>
</dbReference>
<dbReference type="RefSeq" id="WP_007018614.1">
    <property type="nucleotide sequence ID" value="NZ_CH724117.1"/>
</dbReference>
<dbReference type="InterPro" id="IPR004358">
    <property type="entry name" value="Sig_transdc_His_kin-like_C"/>
</dbReference>
<evidence type="ECO:0000256" key="2">
    <source>
        <dbReference type="ARBA" id="ARBA00012438"/>
    </source>
</evidence>
<dbReference type="SUPFAM" id="SSF55781">
    <property type="entry name" value="GAF domain-like"/>
    <property type="match status" value="1"/>
</dbReference>
<comment type="caution">
    <text evidence="5">The sequence shown here is derived from an EMBL/GenBank/DDBJ whole genome shotgun (WGS) entry which is preliminary data.</text>
</comment>
<dbReference type="CDD" id="cd00082">
    <property type="entry name" value="HisKA"/>
    <property type="match status" value="1"/>
</dbReference>
<keyword evidence="6" id="KW-1185">Reference proteome</keyword>
<dbReference type="InterPro" id="IPR036890">
    <property type="entry name" value="HATPase_C_sf"/>
</dbReference>
<dbReference type="SMART" id="SM00387">
    <property type="entry name" value="HATPase_c"/>
    <property type="match status" value="1"/>
</dbReference>
<reference evidence="5 6" key="1">
    <citation type="submission" date="2006-03" db="EMBL/GenBank/DDBJ databases">
        <authorList>
            <person name="Pinhassi J."/>
            <person name="Pedros-Alio C."/>
            <person name="Ferriera S."/>
            <person name="Johnson J."/>
            <person name="Kravitz S."/>
            <person name="Halpern A."/>
            <person name="Remington K."/>
            <person name="Beeson K."/>
            <person name="Tran B."/>
            <person name="Rogers Y.-H."/>
            <person name="Friedman R."/>
            <person name="Venter J.C."/>
        </authorList>
    </citation>
    <scope>NUCLEOTIDE SEQUENCE [LARGE SCALE GENOMIC DNA]</scope>
    <source>
        <strain evidence="5 6">RED65</strain>
    </source>
</reference>
<dbReference type="Pfam" id="PF01590">
    <property type="entry name" value="GAF"/>
    <property type="match status" value="1"/>
</dbReference>
<dbReference type="InterPro" id="IPR005467">
    <property type="entry name" value="His_kinase_dom"/>
</dbReference>
<keyword evidence="3" id="KW-0597">Phosphoprotein</keyword>
<dbReference type="OrthoDB" id="9812358at2"/>
<name>Q1MZA9_9GAMM</name>
<dbReference type="PANTHER" id="PTHR43102">
    <property type="entry name" value="SLR1143 PROTEIN"/>
    <property type="match status" value="1"/>
</dbReference>
<dbReference type="InterPro" id="IPR003661">
    <property type="entry name" value="HisK_dim/P_dom"/>
</dbReference>
<dbReference type="Gene3D" id="1.10.287.130">
    <property type="match status" value="1"/>
</dbReference>
<organism evidence="5 6">
    <name type="scientific">Bermanella marisrubri</name>
    <dbReference type="NCBI Taxonomy" id="207949"/>
    <lineage>
        <taxon>Bacteria</taxon>
        <taxon>Pseudomonadati</taxon>
        <taxon>Pseudomonadota</taxon>
        <taxon>Gammaproteobacteria</taxon>
        <taxon>Oceanospirillales</taxon>
        <taxon>Oceanospirillaceae</taxon>
        <taxon>Bermanella</taxon>
    </lineage>
</organism>
<dbReference type="InterPro" id="IPR029016">
    <property type="entry name" value="GAF-like_dom_sf"/>
</dbReference>
<dbReference type="InterPro" id="IPR003594">
    <property type="entry name" value="HATPase_dom"/>
</dbReference>
<dbReference type="PRINTS" id="PR00344">
    <property type="entry name" value="BCTRLSENSOR"/>
</dbReference>
<dbReference type="GO" id="GO:0000155">
    <property type="term" value="F:phosphorelay sensor kinase activity"/>
    <property type="evidence" value="ECO:0007669"/>
    <property type="project" value="InterPro"/>
</dbReference>
<evidence type="ECO:0000256" key="1">
    <source>
        <dbReference type="ARBA" id="ARBA00000085"/>
    </source>
</evidence>
<evidence type="ECO:0000256" key="3">
    <source>
        <dbReference type="ARBA" id="ARBA00022553"/>
    </source>
</evidence>
<dbReference type="SMART" id="SM00065">
    <property type="entry name" value="GAF"/>
    <property type="match status" value="1"/>
</dbReference>
<proteinExistence type="predicted"/>
<dbReference type="SUPFAM" id="SSF55874">
    <property type="entry name" value="ATPase domain of HSP90 chaperone/DNA topoisomerase II/histidine kinase"/>
    <property type="match status" value="1"/>
</dbReference>
<gene>
    <name evidence="5" type="ORF">RED65_13057</name>
</gene>
<dbReference type="Pfam" id="PF02518">
    <property type="entry name" value="HATPase_c"/>
    <property type="match status" value="1"/>
</dbReference>
<evidence type="ECO:0000259" key="4">
    <source>
        <dbReference type="PROSITE" id="PS50109"/>
    </source>
</evidence>
<evidence type="ECO:0000313" key="5">
    <source>
        <dbReference type="EMBL" id="EAT11357.1"/>
    </source>
</evidence>
<dbReference type="Proteomes" id="UP000004263">
    <property type="component" value="Unassembled WGS sequence"/>
</dbReference>
<sequence>MTPADLHPQESERLKELLRLEVLDTDDESALDELTELASEICGTPISLISLIDSDRQWFKSRKGLDADETSREVAFCSHAILQDEVFEVPNAATDERFHDNPLVTGAPDIRFYAGAPLVTESGMPIGTLCVIDTETHKLTEHQTRALKILANQVISQLELRLKHRQLEHLNKERDQIFAVMAHDLRTPFNGILGLSRILHEKANKLTPERLKQMADAILTSSMQVYNLLDELLQWSRNRLGAISISLEPITLMPVIMETVDFLKDAVEMKQQTIDLDVDHDAVVMADKALIKTVIRNLLSNAIKYSPEQTTIQLQGIINQDQVEIAIIDQGSGMSDEIKQKVFRTSVKSGEGTMGEKGHGLGLVLSAEFVRNQGGDIWVDEQYSPGTRVVFCLPLSNGHE</sequence>
<accession>Q1MZA9</accession>
<protein>
    <recommendedName>
        <fullName evidence="2">histidine kinase</fullName>
        <ecNumber evidence="2">2.7.13.3</ecNumber>
    </recommendedName>
</protein>